<name>A0A1G2KTP2_9BACT</name>
<dbReference type="Proteomes" id="UP000177811">
    <property type="component" value="Unassembled WGS sequence"/>
</dbReference>
<evidence type="ECO:0000313" key="1">
    <source>
        <dbReference type="EMBL" id="OHA01982.1"/>
    </source>
</evidence>
<dbReference type="AlphaFoldDB" id="A0A1G2KTP2"/>
<organism evidence="1 2">
    <name type="scientific">Candidatus Sungbacteria bacterium RIFCSPHIGHO2_02_FULL_51_29</name>
    <dbReference type="NCBI Taxonomy" id="1802273"/>
    <lineage>
        <taxon>Bacteria</taxon>
        <taxon>Candidatus Sungiibacteriota</taxon>
    </lineage>
</organism>
<evidence type="ECO:0000313" key="2">
    <source>
        <dbReference type="Proteomes" id="UP000177811"/>
    </source>
</evidence>
<gene>
    <name evidence="1" type="ORF">A3C16_02480</name>
</gene>
<sequence length="80" mass="9496">MNATEAILRLKDLRRTLLEEAQPAFEEADRFRKKIMAVDESIRSLCHHPKEYLRHEQVETSPTEHRVNCTTCNLCERMVR</sequence>
<protein>
    <submittedName>
        <fullName evidence="1">Uncharacterized protein</fullName>
    </submittedName>
</protein>
<reference evidence="1 2" key="1">
    <citation type="journal article" date="2016" name="Nat. Commun.">
        <title>Thousands of microbial genomes shed light on interconnected biogeochemical processes in an aquifer system.</title>
        <authorList>
            <person name="Anantharaman K."/>
            <person name="Brown C.T."/>
            <person name="Hug L.A."/>
            <person name="Sharon I."/>
            <person name="Castelle C.J."/>
            <person name="Probst A.J."/>
            <person name="Thomas B.C."/>
            <person name="Singh A."/>
            <person name="Wilkins M.J."/>
            <person name="Karaoz U."/>
            <person name="Brodie E.L."/>
            <person name="Williams K.H."/>
            <person name="Hubbard S.S."/>
            <person name="Banfield J.F."/>
        </authorList>
    </citation>
    <scope>NUCLEOTIDE SEQUENCE [LARGE SCALE GENOMIC DNA]</scope>
</reference>
<dbReference type="EMBL" id="MHQL01000050">
    <property type="protein sequence ID" value="OHA01982.1"/>
    <property type="molecule type" value="Genomic_DNA"/>
</dbReference>
<comment type="caution">
    <text evidence="1">The sequence shown here is derived from an EMBL/GenBank/DDBJ whole genome shotgun (WGS) entry which is preliminary data.</text>
</comment>
<proteinExistence type="predicted"/>
<accession>A0A1G2KTP2</accession>